<dbReference type="Proteomes" id="UP000265703">
    <property type="component" value="Unassembled WGS sequence"/>
</dbReference>
<protein>
    <submittedName>
        <fullName evidence="3">Uncharacterized protein</fullName>
    </submittedName>
</protein>
<gene>
    <name evidence="3" type="ORF">C1645_776097</name>
</gene>
<comment type="caution">
    <text evidence="3">The sequence shown here is derived from an EMBL/GenBank/DDBJ whole genome shotgun (WGS) entry which is preliminary data.</text>
</comment>
<organism evidence="3 4">
    <name type="scientific">Glomus cerebriforme</name>
    <dbReference type="NCBI Taxonomy" id="658196"/>
    <lineage>
        <taxon>Eukaryota</taxon>
        <taxon>Fungi</taxon>
        <taxon>Fungi incertae sedis</taxon>
        <taxon>Mucoromycota</taxon>
        <taxon>Glomeromycotina</taxon>
        <taxon>Glomeromycetes</taxon>
        <taxon>Glomerales</taxon>
        <taxon>Glomeraceae</taxon>
        <taxon>Glomus</taxon>
    </lineage>
</organism>
<accession>A0A397SVE9</accession>
<name>A0A397SVE9_9GLOM</name>
<evidence type="ECO:0000313" key="3">
    <source>
        <dbReference type="EMBL" id="RIA87985.1"/>
    </source>
</evidence>
<evidence type="ECO:0000256" key="2">
    <source>
        <dbReference type="SAM" id="SignalP"/>
    </source>
</evidence>
<feature type="transmembrane region" description="Helical" evidence="1">
    <location>
        <begin position="92"/>
        <end position="117"/>
    </location>
</feature>
<feature type="signal peptide" evidence="2">
    <location>
        <begin position="1"/>
        <end position="21"/>
    </location>
</feature>
<dbReference type="EMBL" id="QKYT01000284">
    <property type="protein sequence ID" value="RIA87985.1"/>
    <property type="molecule type" value="Genomic_DNA"/>
</dbReference>
<keyword evidence="2" id="KW-0732">Signal</keyword>
<keyword evidence="1" id="KW-0812">Transmembrane</keyword>
<dbReference type="AlphaFoldDB" id="A0A397SVE9"/>
<sequence length="159" mass="17899">MYKPIRFIFILLILCINKGSFEQLPLLTSNNVILTTKTSTITSTVYLTSFTTSIVIMTPLPDLKLGNSLIENPTPTPSTISPSHKVDTKPELFNIAIIIGSLLTGCIINAVGFIMYWWYKKKFGFMVELYLCIVVMVVMMVAVCVEKILLEFMNVIYTT</sequence>
<evidence type="ECO:0000313" key="4">
    <source>
        <dbReference type="Proteomes" id="UP000265703"/>
    </source>
</evidence>
<reference evidence="3 4" key="1">
    <citation type="submission" date="2018-06" db="EMBL/GenBank/DDBJ databases">
        <title>Comparative genomics reveals the genomic features of Rhizophagus irregularis, R. cerebriforme, R. diaphanum and Gigaspora rosea, and their symbiotic lifestyle signature.</title>
        <authorList>
            <person name="Morin E."/>
            <person name="San Clemente H."/>
            <person name="Chen E.C.H."/>
            <person name="De La Providencia I."/>
            <person name="Hainaut M."/>
            <person name="Kuo A."/>
            <person name="Kohler A."/>
            <person name="Murat C."/>
            <person name="Tang N."/>
            <person name="Roy S."/>
            <person name="Loubradou J."/>
            <person name="Henrissat B."/>
            <person name="Grigoriev I.V."/>
            <person name="Corradi N."/>
            <person name="Roux C."/>
            <person name="Martin F.M."/>
        </authorList>
    </citation>
    <scope>NUCLEOTIDE SEQUENCE [LARGE SCALE GENOMIC DNA]</scope>
    <source>
        <strain evidence="3 4">DAOM 227022</strain>
    </source>
</reference>
<keyword evidence="1" id="KW-0472">Membrane</keyword>
<feature type="chain" id="PRO_5017427722" evidence="2">
    <location>
        <begin position="22"/>
        <end position="159"/>
    </location>
</feature>
<dbReference type="OrthoDB" id="2398994at2759"/>
<keyword evidence="4" id="KW-1185">Reference proteome</keyword>
<proteinExistence type="predicted"/>
<feature type="transmembrane region" description="Helical" evidence="1">
    <location>
        <begin position="129"/>
        <end position="150"/>
    </location>
</feature>
<keyword evidence="1" id="KW-1133">Transmembrane helix</keyword>
<evidence type="ECO:0000256" key="1">
    <source>
        <dbReference type="SAM" id="Phobius"/>
    </source>
</evidence>